<evidence type="ECO:0000256" key="5">
    <source>
        <dbReference type="ARBA" id="ARBA00022729"/>
    </source>
</evidence>
<evidence type="ECO:0000256" key="3">
    <source>
        <dbReference type="ARBA" id="ARBA00022525"/>
    </source>
</evidence>
<organism evidence="9 10">
    <name type="scientific">Megalurothrips usitatus</name>
    <name type="common">bean blossom thrips</name>
    <dbReference type="NCBI Taxonomy" id="439358"/>
    <lineage>
        <taxon>Eukaryota</taxon>
        <taxon>Metazoa</taxon>
        <taxon>Ecdysozoa</taxon>
        <taxon>Arthropoda</taxon>
        <taxon>Hexapoda</taxon>
        <taxon>Insecta</taxon>
        <taxon>Pterygota</taxon>
        <taxon>Neoptera</taxon>
        <taxon>Paraneoptera</taxon>
        <taxon>Thysanoptera</taxon>
        <taxon>Terebrantia</taxon>
        <taxon>Thripoidea</taxon>
        <taxon>Thripidae</taxon>
        <taxon>Megalurothrips</taxon>
    </lineage>
</organism>
<dbReference type="Gene3D" id="2.10.90.10">
    <property type="entry name" value="Cystine-knot cytokines"/>
    <property type="match status" value="1"/>
</dbReference>
<dbReference type="InterPro" id="IPR008835">
    <property type="entry name" value="Sclerostin/SOSTDC1"/>
</dbReference>
<dbReference type="Pfam" id="PF05463">
    <property type="entry name" value="Sclerostin"/>
    <property type="match status" value="1"/>
</dbReference>
<dbReference type="PANTHER" id="PTHR14903:SF6">
    <property type="entry name" value="CTCK DOMAIN-CONTAINING PROTEIN"/>
    <property type="match status" value="1"/>
</dbReference>
<evidence type="ECO:0000256" key="7">
    <source>
        <dbReference type="ARBA" id="ARBA00023180"/>
    </source>
</evidence>
<evidence type="ECO:0000313" key="10">
    <source>
        <dbReference type="Proteomes" id="UP001075354"/>
    </source>
</evidence>
<keyword evidence="10" id="KW-1185">Reference proteome</keyword>
<dbReference type="GO" id="GO:0036122">
    <property type="term" value="F:BMP binding"/>
    <property type="evidence" value="ECO:0007669"/>
    <property type="project" value="TreeGrafter"/>
</dbReference>
<sequence>MPPPPLVVLLLLAVAERGGAFARGNSPEDVQDGDDDAAAKGLTGLPAGLTTLLKFRSSLPLPGSAAAARGHGQAATAAAAATTVDPNQFVKPPVFPEEESWPGSCRLRSKRYVSDGLCVSSRPVNEVVCAVSCVMNAWSKQTGTRPVAWRCSDNGWKRQRVRLLCRDGSTRSYRIRVVQTCRCVPRAHGGGGGHSAQ</sequence>
<keyword evidence="3" id="KW-0964">Secreted</keyword>
<comment type="similarity">
    <text evidence="2">Belongs to the sclerostin family.</text>
</comment>
<evidence type="ECO:0000256" key="1">
    <source>
        <dbReference type="ARBA" id="ARBA00004613"/>
    </source>
</evidence>
<evidence type="ECO:0000256" key="6">
    <source>
        <dbReference type="ARBA" id="ARBA00023157"/>
    </source>
</evidence>
<comment type="subcellular location">
    <subcellularLocation>
        <location evidence="1">Secreted</location>
    </subcellularLocation>
</comment>
<protein>
    <recommendedName>
        <fullName evidence="11">Sclerostin domain-containing protein 1-like</fullName>
    </recommendedName>
</protein>
<dbReference type="Proteomes" id="UP001075354">
    <property type="component" value="Chromosome 5"/>
</dbReference>
<accession>A0AAV7XVT1</accession>
<keyword evidence="5 8" id="KW-0732">Signal</keyword>
<feature type="chain" id="PRO_5043608467" description="Sclerostin domain-containing protein 1-like" evidence="8">
    <location>
        <begin position="23"/>
        <end position="197"/>
    </location>
</feature>
<evidence type="ECO:0000256" key="4">
    <source>
        <dbReference type="ARBA" id="ARBA00022687"/>
    </source>
</evidence>
<dbReference type="InterPro" id="IPR029034">
    <property type="entry name" value="Cystine-knot_cytokine"/>
</dbReference>
<keyword evidence="7" id="KW-0325">Glycoprotein</keyword>
<dbReference type="AlphaFoldDB" id="A0AAV7XVT1"/>
<comment type="caution">
    <text evidence="9">The sequence shown here is derived from an EMBL/GenBank/DDBJ whole genome shotgun (WGS) entry which is preliminary data.</text>
</comment>
<name>A0AAV7XVT1_9NEOP</name>
<keyword evidence="6" id="KW-1015">Disulfide bond</keyword>
<dbReference type="GO" id="GO:0030514">
    <property type="term" value="P:negative regulation of BMP signaling pathway"/>
    <property type="evidence" value="ECO:0007669"/>
    <property type="project" value="TreeGrafter"/>
</dbReference>
<keyword evidence="4" id="KW-0879">Wnt signaling pathway</keyword>
<evidence type="ECO:0000313" key="9">
    <source>
        <dbReference type="EMBL" id="KAJ1527880.1"/>
    </source>
</evidence>
<dbReference type="EMBL" id="JAPTSV010000005">
    <property type="protein sequence ID" value="KAJ1527880.1"/>
    <property type="molecule type" value="Genomic_DNA"/>
</dbReference>
<proteinExistence type="inferred from homology"/>
<reference evidence="9" key="1">
    <citation type="submission" date="2022-12" db="EMBL/GenBank/DDBJ databases">
        <title>Chromosome-level genome assembly of the bean flower thrips Megalurothrips usitatus.</title>
        <authorList>
            <person name="Ma L."/>
            <person name="Liu Q."/>
            <person name="Li H."/>
            <person name="Cai W."/>
        </authorList>
    </citation>
    <scope>NUCLEOTIDE SEQUENCE</scope>
    <source>
        <strain evidence="9">Cailab_2022a</strain>
    </source>
</reference>
<evidence type="ECO:0000256" key="8">
    <source>
        <dbReference type="SAM" id="SignalP"/>
    </source>
</evidence>
<evidence type="ECO:0008006" key="11">
    <source>
        <dbReference type="Google" id="ProtNLM"/>
    </source>
</evidence>
<feature type="signal peptide" evidence="8">
    <location>
        <begin position="1"/>
        <end position="22"/>
    </location>
</feature>
<dbReference type="GO" id="GO:0016055">
    <property type="term" value="P:Wnt signaling pathway"/>
    <property type="evidence" value="ECO:0007669"/>
    <property type="project" value="UniProtKB-KW"/>
</dbReference>
<evidence type="ECO:0000256" key="2">
    <source>
        <dbReference type="ARBA" id="ARBA00007850"/>
    </source>
</evidence>
<dbReference type="PANTHER" id="PTHR14903">
    <property type="entry name" value="SCLEROSTIN-RELATED"/>
    <property type="match status" value="1"/>
</dbReference>
<gene>
    <name evidence="9" type="ORF">ONE63_007816</name>
</gene>
<dbReference type="GO" id="GO:0030178">
    <property type="term" value="P:negative regulation of Wnt signaling pathway"/>
    <property type="evidence" value="ECO:0007669"/>
    <property type="project" value="TreeGrafter"/>
</dbReference>
<dbReference type="GO" id="GO:0005615">
    <property type="term" value="C:extracellular space"/>
    <property type="evidence" value="ECO:0007669"/>
    <property type="project" value="InterPro"/>
</dbReference>